<organism evidence="1 2">
    <name type="scientific">Hypoxylon rubiginosum</name>
    <dbReference type="NCBI Taxonomy" id="110542"/>
    <lineage>
        <taxon>Eukaryota</taxon>
        <taxon>Fungi</taxon>
        <taxon>Dikarya</taxon>
        <taxon>Ascomycota</taxon>
        <taxon>Pezizomycotina</taxon>
        <taxon>Sordariomycetes</taxon>
        <taxon>Xylariomycetidae</taxon>
        <taxon>Xylariales</taxon>
        <taxon>Hypoxylaceae</taxon>
        <taxon>Hypoxylon</taxon>
    </lineage>
</organism>
<comment type="caution">
    <text evidence="1">The sequence shown here is derived from an EMBL/GenBank/DDBJ whole genome shotgun (WGS) entry which is preliminary data.</text>
</comment>
<evidence type="ECO:0000313" key="2">
    <source>
        <dbReference type="Proteomes" id="UP001497700"/>
    </source>
</evidence>
<keyword evidence="2" id="KW-1185">Reference proteome</keyword>
<dbReference type="EMBL" id="MU393529">
    <property type="protein sequence ID" value="KAI4862298.1"/>
    <property type="molecule type" value="Genomic_DNA"/>
</dbReference>
<dbReference type="Proteomes" id="UP001497700">
    <property type="component" value="Unassembled WGS sequence"/>
</dbReference>
<proteinExistence type="predicted"/>
<sequence length="705" mass="77608">MTIIGETPLCSSCLQIFSSLTEPSSSTSGLGLAHHHSIASLKQAVEARCPICVAVAAALPPKPISLSLDENATSFNITKRENKFRIIIFIHVNDSNRPVFFNAAQVEGGRGNHDKELEGLDLCHSWISDCLRSENPEHHNSCRNHRTRSQTALRRPSRLIQLKREGNDTQLSYTVRQYLPGQEPSPNPLYATVSYPEWTDNPAITGEFGLENVYSWTSASQLPACLHQAAQIAFDAGVQYLWIPKLGASYTEDPITTAHIFAGGAFNIAAMACARSSDPLLSPSRELSKMPVVRPQWAPQQAFAIYRSESFQDSVTGSPLWDSALFYQGTLLSPATLYCGKDQLWWQCYHGRGALCSEALAVTGSHCRSVDNQDSILGQLELREPYTREYYKSYANFDPQPPASSSEAGSSSHADFRGFESSQKCLAAMWTQIIAAYTMIGTRTLEGRAAVIDGIADCVPLLATPGAADIFGSLTYAHGCWSADLVEQLAWQFVCDDVENGKTIPHRDNTTGRFPSWSWLSLPGRVNFEFPISTHPGIISTCMLPDELFLSPVAKARFSTAEECSAVGVITTGSVQACGSLIPARVEALAAEPDSARLQLEGIGRGYVKWDCRDELDRALERGGANGSDTYCAWPIYAHYYKDRKVLGARGVLLRRIQNDQCQVFVRCGWFEHQGQAGGDESQVFDKIVDFQQDEEASKEEFIIV</sequence>
<evidence type="ECO:0000313" key="1">
    <source>
        <dbReference type="EMBL" id="KAI4862298.1"/>
    </source>
</evidence>
<accession>A0ACB9YSJ4</accession>
<protein>
    <submittedName>
        <fullName evidence="1">Uncharacterized protein</fullName>
    </submittedName>
</protein>
<gene>
    <name evidence="1" type="ORF">F4820DRAFT_430988</name>
</gene>
<reference evidence="1 2" key="1">
    <citation type="journal article" date="2022" name="New Phytol.">
        <title>Ecological generalism drives hyperdiversity of secondary metabolite gene clusters in xylarialean endophytes.</title>
        <authorList>
            <person name="Franco M.E.E."/>
            <person name="Wisecaver J.H."/>
            <person name="Arnold A.E."/>
            <person name="Ju Y.M."/>
            <person name="Slot J.C."/>
            <person name="Ahrendt S."/>
            <person name="Moore L.P."/>
            <person name="Eastman K.E."/>
            <person name="Scott K."/>
            <person name="Konkel Z."/>
            <person name="Mondo S.J."/>
            <person name="Kuo A."/>
            <person name="Hayes R.D."/>
            <person name="Haridas S."/>
            <person name="Andreopoulos B."/>
            <person name="Riley R."/>
            <person name="LaButti K."/>
            <person name="Pangilinan J."/>
            <person name="Lipzen A."/>
            <person name="Amirebrahimi M."/>
            <person name="Yan J."/>
            <person name="Adam C."/>
            <person name="Keymanesh K."/>
            <person name="Ng V."/>
            <person name="Louie K."/>
            <person name="Northen T."/>
            <person name="Drula E."/>
            <person name="Henrissat B."/>
            <person name="Hsieh H.M."/>
            <person name="Youens-Clark K."/>
            <person name="Lutzoni F."/>
            <person name="Miadlikowska J."/>
            <person name="Eastwood D.C."/>
            <person name="Hamelin R.C."/>
            <person name="Grigoriev I.V."/>
            <person name="U'Ren J.M."/>
        </authorList>
    </citation>
    <scope>NUCLEOTIDE SEQUENCE [LARGE SCALE GENOMIC DNA]</scope>
    <source>
        <strain evidence="1 2">CBS 119005</strain>
    </source>
</reference>
<name>A0ACB9YSJ4_9PEZI</name>